<gene>
    <name evidence="2" type="ORF">EZJ43_09115</name>
</gene>
<feature type="signal peptide" evidence="1">
    <location>
        <begin position="1"/>
        <end position="20"/>
    </location>
</feature>
<sequence>MKKLFVFLVISAGLVNIAQAQKLKAEKVPMAVRNAFTKLHPTAKVKWELEKKDYEAGFILGGKETTEVYSINGVLKETEVTIKLSEFPMAVMAKLKNLKITEAAKITRADGSVVYEAEVKGKDLLFDKDGKSIKN</sequence>
<evidence type="ECO:0000313" key="2">
    <source>
        <dbReference type="EMBL" id="TDG36157.1"/>
    </source>
</evidence>
<dbReference type="RefSeq" id="WP_133262403.1">
    <property type="nucleotide sequence ID" value="NZ_SJCY01000005.1"/>
</dbReference>
<organism evidence="2 3">
    <name type="scientific">Pedobacter changchengzhani</name>
    <dbReference type="NCBI Taxonomy" id="2529274"/>
    <lineage>
        <taxon>Bacteria</taxon>
        <taxon>Pseudomonadati</taxon>
        <taxon>Bacteroidota</taxon>
        <taxon>Sphingobacteriia</taxon>
        <taxon>Sphingobacteriales</taxon>
        <taxon>Sphingobacteriaceae</taxon>
        <taxon>Pedobacter</taxon>
    </lineage>
</organism>
<dbReference type="AlphaFoldDB" id="A0A4R5MKB9"/>
<dbReference type="Proteomes" id="UP000295668">
    <property type="component" value="Unassembled WGS sequence"/>
</dbReference>
<accession>A0A4R5MKB9</accession>
<dbReference type="SUPFAM" id="SSF160574">
    <property type="entry name" value="BT0923-like"/>
    <property type="match status" value="1"/>
</dbReference>
<name>A0A4R5MKB9_9SPHI</name>
<dbReference type="OrthoDB" id="1121502at2"/>
<proteinExistence type="predicted"/>
<dbReference type="EMBL" id="SJCY01000005">
    <property type="protein sequence ID" value="TDG36157.1"/>
    <property type="molecule type" value="Genomic_DNA"/>
</dbReference>
<evidence type="ECO:0000256" key="1">
    <source>
        <dbReference type="SAM" id="SignalP"/>
    </source>
</evidence>
<protein>
    <submittedName>
        <fullName evidence="2">Uncharacterized protein</fullName>
    </submittedName>
</protein>
<dbReference type="Gene3D" id="3.10.450.360">
    <property type="match status" value="1"/>
</dbReference>
<keyword evidence="1" id="KW-0732">Signal</keyword>
<evidence type="ECO:0000313" key="3">
    <source>
        <dbReference type="Proteomes" id="UP000295668"/>
    </source>
</evidence>
<reference evidence="2 3" key="1">
    <citation type="submission" date="2019-02" db="EMBL/GenBank/DDBJ databases">
        <title>Pedobacter sp. nov., a novel speices isolated from soil of pinguins habitat in Antarcitica.</title>
        <authorList>
            <person name="He R.-H."/>
        </authorList>
    </citation>
    <scope>NUCLEOTIDE SEQUENCE [LARGE SCALE GENOMIC DNA]</scope>
    <source>
        <strain evidence="2 3">E01020</strain>
    </source>
</reference>
<keyword evidence="3" id="KW-1185">Reference proteome</keyword>
<comment type="caution">
    <text evidence="2">The sequence shown here is derived from an EMBL/GenBank/DDBJ whole genome shotgun (WGS) entry which is preliminary data.</text>
</comment>
<feature type="chain" id="PRO_5020195001" evidence="1">
    <location>
        <begin position="21"/>
        <end position="135"/>
    </location>
</feature>